<accession>A0AAE9JR67</accession>
<dbReference type="Proteomes" id="UP000829354">
    <property type="component" value="Chromosome X"/>
</dbReference>
<protein>
    <submittedName>
        <fullName evidence="1">Uncharacterized protein</fullName>
    </submittedName>
</protein>
<proteinExistence type="predicted"/>
<dbReference type="AlphaFoldDB" id="A0AAE9JR67"/>
<reference evidence="1 2" key="1">
    <citation type="submission" date="2022-04" db="EMBL/GenBank/DDBJ databases">
        <title>Chromosome-level reference genomes for two strains of Caenorhabditis briggsae: an improved platform for comparative genomics.</title>
        <authorList>
            <person name="Stevens L."/>
            <person name="Andersen E."/>
        </authorList>
    </citation>
    <scope>NUCLEOTIDE SEQUENCE [LARGE SCALE GENOMIC DNA]</scope>
    <source>
        <strain evidence="1">VX34</strain>
        <tissue evidence="1">Whole-organism</tissue>
    </source>
</reference>
<organism evidence="1 2">
    <name type="scientific">Caenorhabditis briggsae</name>
    <dbReference type="NCBI Taxonomy" id="6238"/>
    <lineage>
        <taxon>Eukaryota</taxon>
        <taxon>Metazoa</taxon>
        <taxon>Ecdysozoa</taxon>
        <taxon>Nematoda</taxon>
        <taxon>Chromadorea</taxon>
        <taxon>Rhabditida</taxon>
        <taxon>Rhabditina</taxon>
        <taxon>Rhabditomorpha</taxon>
        <taxon>Rhabditoidea</taxon>
        <taxon>Rhabditidae</taxon>
        <taxon>Peloderinae</taxon>
        <taxon>Caenorhabditis</taxon>
    </lineage>
</organism>
<dbReference type="EMBL" id="CP092625">
    <property type="protein sequence ID" value="UMM40843.1"/>
    <property type="molecule type" value="Genomic_DNA"/>
</dbReference>
<sequence length="128" mass="14426">MPSAHQIVSTVKSQFYLDTIMCIDLNQLRTAIDANILCCCLQMGLMMNGLLIRVNCRTFCISRHIHHCQLVSLSFSTSQLDSEKELILVEAATKPYKPSNNVPDHIEILMDNAVKISIQVSKSPNHRQ</sequence>
<evidence type="ECO:0000313" key="1">
    <source>
        <dbReference type="EMBL" id="UMM40843.1"/>
    </source>
</evidence>
<name>A0AAE9JR67_CAEBR</name>
<gene>
    <name evidence="1" type="ORF">L5515_017350</name>
</gene>
<evidence type="ECO:0000313" key="2">
    <source>
        <dbReference type="Proteomes" id="UP000829354"/>
    </source>
</evidence>
<keyword evidence="2" id="KW-1185">Reference proteome</keyword>